<evidence type="ECO:0000313" key="1">
    <source>
        <dbReference type="EMBL" id="PNE43415.1"/>
    </source>
</evidence>
<comment type="caution">
    <text evidence="1">The sequence shown here is derived from an EMBL/GenBank/DDBJ whole genome shotgun (WGS) entry which is preliminary data.</text>
</comment>
<gene>
    <name evidence="1" type="ORF">AOB60_00270</name>
</gene>
<dbReference type="Proteomes" id="UP000236047">
    <property type="component" value="Unassembled WGS sequence"/>
</dbReference>
<accession>A0A2N8PQV7</accession>
<protein>
    <submittedName>
        <fullName evidence="1">Uncharacterized protein</fullName>
    </submittedName>
</protein>
<evidence type="ECO:0000313" key="2">
    <source>
        <dbReference type="Proteomes" id="UP000236047"/>
    </source>
</evidence>
<name>A0A2N8PQV7_STRNR</name>
<keyword evidence="2" id="KW-1185">Reference proteome</keyword>
<dbReference type="AlphaFoldDB" id="A0A2N8PQV7"/>
<proteinExistence type="predicted"/>
<sequence>MAPEAAALLGFGSAESFRTSMEKGNLPEFKERHLPEGSWEGDSDRLVLAPEAAALLGFSSTDGFLTRLSLGDFPELRDPARAVGEYGLVHKAWPLSAVRGVARRLGTDLERVRTQDGRLLRAWPLELVARVARRRGQYPVAADDVLGSLPL</sequence>
<dbReference type="EMBL" id="LJSN01000001">
    <property type="protein sequence ID" value="PNE43415.1"/>
    <property type="molecule type" value="Genomic_DNA"/>
</dbReference>
<reference evidence="2" key="1">
    <citation type="submission" date="2015-09" db="EMBL/GenBank/DDBJ databases">
        <authorList>
            <person name="Graham D.E."/>
            <person name="Mahan K.M."/>
            <person name="Klingeman D.M."/>
            <person name="Fida T."/>
            <person name="Giannone R.J."/>
            <person name="Hettich R.L."/>
            <person name="Parry R.J."/>
            <person name="Spain J.C."/>
        </authorList>
    </citation>
    <scope>NUCLEOTIDE SEQUENCE [LARGE SCALE GENOMIC DNA]</scope>
    <source>
        <strain evidence="2">JCM 4701</strain>
    </source>
</reference>
<organism evidence="1 2">
    <name type="scientific">Streptomyces noursei</name>
    <name type="common">Streptomyces albulus</name>
    <dbReference type="NCBI Taxonomy" id="1971"/>
    <lineage>
        <taxon>Bacteria</taxon>
        <taxon>Bacillati</taxon>
        <taxon>Actinomycetota</taxon>
        <taxon>Actinomycetes</taxon>
        <taxon>Kitasatosporales</taxon>
        <taxon>Streptomycetaceae</taxon>
        <taxon>Streptomyces</taxon>
    </lineage>
</organism>